<evidence type="ECO:0000256" key="3">
    <source>
        <dbReference type="ARBA" id="ARBA00022801"/>
    </source>
</evidence>
<evidence type="ECO:0000259" key="5">
    <source>
        <dbReference type="Pfam" id="PF00717"/>
    </source>
</evidence>
<dbReference type="SUPFAM" id="SSF51306">
    <property type="entry name" value="LexA/Signal peptidase"/>
    <property type="match status" value="1"/>
</dbReference>
<dbReference type="InterPro" id="IPR052064">
    <property type="entry name" value="Mito_IMP1_subunit"/>
</dbReference>
<evidence type="ECO:0000256" key="2">
    <source>
        <dbReference type="ARBA" id="ARBA00022670"/>
    </source>
</evidence>
<comment type="subcellular location">
    <subcellularLocation>
        <location evidence="1">Membrane</location>
    </subcellularLocation>
</comment>
<feature type="domain" description="Peptidase S24/S26A/S26B/S26C" evidence="5">
    <location>
        <begin position="6"/>
        <end position="71"/>
    </location>
</feature>
<organism evidence="6 7">
    <name type="scientific">Sphaerisporangium rubeum</name>
    <dbReference type="NCBI Taxonomy" id="321317"/>
    <lineage>
        <taxon>Bacteria</taxon>
        <taxon>Bacillati</taxon>
        <taxon>Actinomycetota</taxon>
        <taxon>Actinomycetes</taxon>
        <taxon>Streptosporangiales</taxon>
        <taxon>Streptosporangiaceae</taxon>
        <taxon>Sphaerisporangium</taxon>
    </lineage>
</organism>
<dbReference type="AlphaFoldDB" id="A0A7X0IJG8"/>
<keyword evidence="2 6" id="KW-0645">Protease</keyword>
<dbReference type="RefSeq" id="WP_343072879.1">
    <property type="nucleotide sequence ID" value="NZ_BAAALO010000124.1"/>
</dbReference>
<keyword evidence="4" id="KW-0472">Membrane</keyword>
<keyword evidence="7" id="KW-1185">Reference proteome</keyword>
<accession>A0A7X0IJG8</accession>
<comment type="caution">
    <text evidence="6">The sequence shown here is derived from an EMBL/GenBank/DDBJ whole genome shotgun (WGS) entry which is preliminary data.</text>
</comment>
<sequence length="109" mass="12161">MSFMKVRVAGDSMLPTLHPGDLLLIHRNASIHPGDLVVAPLPGTPSQLIVKRATMHTKDGWWLESDNQRAPGRKDSWDFGPLPPSTLLGRVILRYAPLHRTHLFRPSPT</sequence>
<dbReference type="InterPro" id="IPR015927">
    <property type="entry name" value="Peptidase_S24_S26A/B/C"/>
</dbReference>
<dbReference type="InterPro" id="IPR019756">
    <property type="entry name" value="Pept_S26A_signal_pept_1_Ser-AS"/>
</dbReference>
<dbReference type="GO" id="GO:0016020">
    <property type="term" value="C:membrane"/>
    <property type="evidence" value="ECO:0007669"/>
    <property type="project" value="UniProtKB-SubCell"/>
</dbReference>
<dbReference type="PANTHER" id="PTHR12383">
    <property type="entry name" value="PROTEASE FAMILY S26 MITOCHONDRIAL INNER MEMBRANE PROTEASE-RELATED"/>
    <property type="match status" value="1"/>
</dbReference>
<dbReference type="PANTHER" id="PTHR12383:SF16">
    <property type="entry name" value="MITOCHONDRIAL INNER MEMBRANE PROTEASE SUBUNIT 1"/>
    <property type="match status" value="1"/>
</dbReference>
<dbReference type="Gene3D" id="2.10.109.10">
    <property type="entry name" value="Umud Fragment, subunit A"/>
    <property type="match status" value="1"/>
</dbReference>
<evidence type="ECO:0000313" key="6">
    <source>
        <dbReference type="EMBL" id="MBB6476078.1"/>
    </source>
</evidence>
<gene>
    <name evidence="6" type="ORF">BJ992_005509</name>
</gene>
<evidence type="ECO:0000256" key="1">
    <source>
        <dbReference type="ARBA" id="ARBA00004370"/>
    </source>
</evidence>
<dbReference type="InterPro" id="IPR039418">
    <property type="entry name" value="LexA-like"/>
</dbReference>
<name>A0A7X0IJG8_9ACTN</name>
<dbReference type="PROSITE" id="PS00501">
    <property type="entry name" value="SPASE_I_1"/>
    <property type="match status" value="1"/>
</dbReference>
<dbReference type="CDD" id="cd06529">
    <property type="entry name" value="S24_LexA-like"/>
    <property type="match status" value="1"/>
</dbReference>
<reference evidence="6 7" key="1">
    <citation type="submission" date="2020-08" db="EMBL/GenBank/DDBJ databases">
        <title>Sequencing the genomes of 1000 actinobacteria strains.</title>
        <authorList>
            <person name="Klenk H.-P."/>
        </authorList>
    </citation>
    <scope>NUCLEOTIDE SEQUENCE [LARGE SCALE GENOMIC DNA]</scope>
    <source>
        <strain evidence="6 7">DSM 44936</strain>
    </source>
</reference>
<evidence type="ECO:0000313" key="7">
    <source>
        <dbReference type="Proteomes" id="UP000555564"/>
    </source>
</evidence>
<evidence type="ECO:0000256" key="4">
    <source>
        <dbReference type="ARBA" id="ARBA00023136"/>
    </source>
</evidence>
<dbReference type="EMBL" id="JACHIU010000001">
    <property type="protein sequence ID" value="MBB6476078.1"/>
    <property type="molecule type" value="Genomic_DNA"/>
</dbReference>
<dbReference type="GO" id="GO:0006508">
    <property type="term" value="P:proteolysis"/>
    <property type="evidence" value="ECO:0007669"/>
    <property type="project" value="UniProtKB-KW"/>
</dbReference>
<protein>
    <submittedName>
        <fullName evidence="6">Nickel-type superoxide dismutase maturation protease</fullName>
    </submittedName>
</protein>
<dbReference type="GO" id="GO:0004252">
    <property type="term" value="F:serine-type endopeptidase activity"/>
    <property type="evidence" value="ECO:0007669"/>
    <property type="project" value="InterPro"/>
</dbReference>
<proteinExistence type="predicted"/>
<dbReference type="Proteomes" id="UP000555564">
    <property type="component" value="Unassembled WGS sequence"/>
</dbReference>
<keyword evidence="3" id="KW-0378">Hydrolase</keyword>
<dbReference type="InterPro" id="IPR036286">
    <property type="entry name" value="LexA/Signal_pep-like_sf"/>
</dbReference>
<dbReference type="Pfam" id="PF00717">
    <property type="entry name" value="Peptidase_S24"/>
    <property type="match status" value="1"/>
</dbReference>